<dbReference type="PANTHER" id="PTHR43778">
    <property type="entry name" value="PYRUVATE CARBOXYLASE"/>
    <property type="match status" value="1"/>
</dbReference>
<feature type="domain" description="Pyruvate carboxyltransferase" evidence="1">
    <location>
        <begin position="11"/>
        <end position="164"/>
    </location>
</feature>
<gene>
    <name evidence="2" type="ORF">METZ01_LOCUS276765</name>
</gene>
<dbReference type="GO" id="GO:0005737">
    <property type="term" value="C:cytoplasm"/>
    <property type="evidence" value="ECO:0007669"/>
    <property type="project" value="TreeGrafter"/>
</dbReference>
<dbReference type="InterPro" id="IPR013785">
    <property type="entry name" value="Aldolase_TIM"/>
</dbReference>
<evidence type="ECO:0000313" key="2">
    <source>
        <dbReference type="EMBL" id="SVC23911.1"/>
    </source>
</evidence>
<dbReference type="SUPFAM" id="SSF51569">
    <property type="entry name" value="Aldolase"/>
    <property type="match status" value="1"/>
</dbReference>
<dbReference type="CDD" id="cd07937">
    <property type="entry name" value="DRE_TIM_PC_TC_5S"/>
    <property type="match status" value="1"/>
</dbReference>
<reference evidence="2" key="1">
    <citation type="submission" date="2018-05" db="EMBL/GenBank/DDBJ databases">
        <authorList>
            <person name="Lanie J.A."/>
            <person name="Ng W.-L."/>
            <person name="Kazmierczak K.M."/>
            <person name="Andrzejewski T.M."/>
            <person name="Davidsen T.M."/>
            <person name="Wayne K.J."/>
            <person name="Tettelin H."/>
            <person name="Glass J.I."/>
            <person name="Rusch D."/>
            <person name="Podicherti R."/>
            <person name="Tsui H.-C.T."/>
            <person name="Winkler M.E."/>
        </authorList>
    </citation>
    <scope>NUCLEOTIDE SEQUENCE</scope>
</reference>
<dbReference type="EMBL" id="UINC01080714">
    <property type="protein sequence ID" value="SVC23911.1"/>
    <property type="molecule type" value="Genomic_DNA"/>
</dbReference>
<evidence type="ECO:0000259" key="1">
    <source>
        <dbReference type="PROSITE" id="PS50991"/>
    </source>
</evidence>
<dbReference type="InterPro" id="IPR055268">
    <property type="entry name" value="PCB-like"/>
</dbReference>
<dbReference type="PROSITE" id="PS50991">
    <property type="entry name" value="PYR_CT"/>
    <property type="match status" value="1"/>
</dbReference>
<dbReference type="InterPro" id="IPR000891">
    <property type="entry name" value="PYR_CT"/>
</dbReference>
<accession>A0A382KMJ3</accession>
<dbReference type="GO" id="GO:0004736">
    <property type="term" value="F:pyruvate carboxylase activity"/>
    <property type="evidence" value="ECO:0007669"/>
    <property type="project" value="TreeGrafter"/>
</dbReference>
<dbReference type="AlphaFoldDB" id="A0A382KMJ3"/>
<sequence length="164" mass="18779">MLDTSKKENILKFTDTTFRDGHQSLLATRLKTEDMEPMAELMDSIGFHSMEVWGGATFDVATRFLSEDPWDRLRRFKSLIKNTPLTMLLRGQSLVGYRNYADDVVEKFIERSAHNGIDVFRVFDALNDERNLEKSTSAIKNIKKHLQLTICYSVTEEGIMGGPI</sequence>
<protein>
    <recommendedName>
        <fullName evidence="1">Pyruvate carboxyltransferase domain-containing protein</fullName>
    </recommendedName>
</protein>
<organism evidence="2">
    <name type="scientific">marine metagenome</name>
    <dbReference type="NCBI Taxonomy" id="408172"/>
    <lineage>
        <taxon>unclassified sequences</taxon>
        <taxon>metagenomes</taxon>
        <taxon>ecological metagenomes</taxon>
    </lineage>
</organism>
<proteinExistence type="predicted"/>
<feature type="non-terminal residue" evidence="2">
    <location>
        <position position="164"/>
    </location>
</feature>
<dbReference type="PANTHER" id="PTHR43778:SF2">
    <property type="entry name" value="PYRUVATE CARBOXYLASE, MITOCHONDRIAL"/>
    <property type="match status" value="1"/>
</dbReference>
<dbReference type="GO" id="GO:0006094">
    <property type="term" value="P:gluconeogenesis"/>
    <property type="evidence" value="ECO:0007669"/>
    <property type="project" value="TreeGrafter"/>
</dbReference>
<dbReference type="Gene3D" id="3.20.20.70">
    <property type="entry name" value="Aldolase class I"/>
    <property type="match status" value="1"/>
</dbReference>
<name>A0A382KMJ3_9ZZZZ</name>